<dbReference type="RefSeq" id="WP_213259725.1">
    <property type="nucleotide sequence ID" value="NZ_JAGYWA010000008.1"/>
</dbReference>
<accession>A0ABV9PKX1</accession>
<dbReference type="EMBL" id="JBHSGV010000008">
    <property type="protein sequence ID" value="MFC4749605.1"/>
    <property type="molecule type" value="Genomic_DNA"/>
</dbReference>
<dbReference type="Proteomes" id="UP001595935">
    <property type="component" value="Unassembled WGS sequence"/>
</dbReference>
<protein>
    <submittedName>
        <fullName evidence="1">Uncharacterized protein</fullName>
    </submittedName>
</protein>
<evidence type="ECO:0000313" key="2">
    <source>
        <dbReference type="Proteomes" id="UP001595935"/>
    </source>
</evidence>
<sequence>MKNHLKYLISLFVALVVMAGDGILYSQSNSPEYYQSSFVISRKEIDLKSLRVYVFNRKKLVEKFSFLRFLKCLKIEKIVCFQTTILLQLFKNLQYDINEFISQWVFVNEIITSGNFKKSLDIA</sequence>
<gene>
    <name evidence="1" type="ORF">ACFO5S_19295</name>
</gene>
<reference evidence="2" key="1">
    <citation type="journal article" date="2019" name="Int. J. Syst. Evol. Microbiol.">
        <title>The Global Catalogue of Microorganisms (GCM) 10K type strain sequencing project: providing services to taxonomists for standard genome sequencing and annotation.</title>
        <authorList>
            <consortium name="The Broad Institute Genomics Platform"/>
            <consortium name="The Broad Institute Genome Sequencing Center for Infectious Disease"/>
            <person name="Wu L."/>
            <person name="Ma J."/>
        </authorList>
    </citation>
    <scope>NUCLEOTIDE SEQUENCE [LARGE SCALE GENOMIC DNA]</scope>
    <source>
        <strain evidence="2">WYCCWR 13023</strain>
    </source>
</reference>
<evidence type="ECO:0000313" key="1">
    <source>
        <dbReference type="EMBL" id="MFC4749605.1"/>
    </source>
</evidence>
<proteinExistence type="predicted"/>
<comment type="caution">
    <text evidence="1">The sequence shown here is derived from an EMBL/GenBank/DDBJ whole genome shotgun (WGS) entry which is preliminary data.</text>
</comment>
<keyword evidence="2" id="KW-1185">Reference proteome</keyword>
<organism evidence="1 2">
    <name type="scientific">Flavobacterium branchiicola</name>
    <dbReference type="NCBI Taxonomy" id="1114875"/>
    <lineage>
        <taxon>Bacteria</taxon>
        <taxon>Pseudomonadati</taxon>
        <taxon>Bacteroidota</taxon>
        <taxon>Flavobacteriia</taxon>
        <taxon>Flavobacteriales</taxon>
        <taxon>Flavobacteriaceae</taxon>
        <taxon>Flavobacterium</taxon>
    </lineage>
</organism>
<name>A0ABV9PKX1_9FLAO</name>